<comment type="caution">
    <text evidence="6">The sequence shown here is derived from an EMBL/GenBank/DDBJ whole genome shotgun (WGS) entry which is preliminary data.</text>
</comment>
<keyword evidence="7" id="KW-1185">Reference proteome</keyword>
<dbReference type="InterPro" id="IPR036390">
    <property type="entry name" value="WH_DNA-bd_sf"/>
</dbReference>
<dbReference type="Pfam" id="PF03466">
    <property type="entry name" value="LysR_substrate"/>
    <property type="match status" value="1"/>
</dbReference>
<dbReference type="GO" id="GO:0003700">
    <property type="term" value="F:DNA-binding transcription factor activity"/>
    <property type="evidence" value="ECO:0007669"/>
    <property type="project" value="InterPro"/>
</dbReference>
<dbReference type="Pfam" id="PF00126">
    <property type="entry name" value="HTH_1"/>
    <property type="match status" value="1"/>
</dbReference>
<dbReference type="PRINTS" id="PR00039">
    <property type="entry name" value="HTHLYSR"/>
</dbReference>
<dbReference type="Gene3D" id="3.40.190.10">
    <property type="entry name" value="Periplasmic binding protein-like II"/>
    <property type="match status" value="2"/>
</dbReference>
<reference evidence="6 7" key="1">
    <citation type="submission" date="2019-01" db="EMBL/GenBank/DDBJ databases">
        <authorList>
            <person name="Chen W.-M."/>
        </authorList>
    </citation>
    <scope>NUCLEOTIDE SEQUENCE [LARGE SCALE GENOMIC DNA]</scope>
    <source>
        <strain evidence="6 7">TER-1</strain>
    </source>
</reference>
<evidence type="ECO:0000256" key="1">
    <source>
        <dbReference type="ARBA" id="ARBA00009437"/>
    </source>
</evidence>
<dbReference type="CDD" id="cd08481">
    <property type="entry name" value="PBP2_GcdR_like"/>
    <property type="match status" value="1"/>
</dbReference>
<proteinExistence type="inferred from homology"/>
<evidence type="ECO:0000256" key="2">
    <source>
        <dbReference type="ARBA" id="ARBA00023015"/>
    </source>
</evidence>
<dbReference type="SUPFAM" id="SSF53850">
    <property type="entry name" value="Periplasmic binding protein-like II"/>
    <property type="match status" value="1"/>
</dbReference>
<dbReference type="PROSITE" id="PS50931">
    <property type="entry name" value="HTH_LYSR"/>
    <property type="match status" value="1"/>
</dbReference>
<evidence type="ECO:0000313" key="6">
    <source>
        <dbReference type="EMBL" id="RVU11994.1"/>
    </source>
</evidence>
<dbReference type="InterPro" id="IPR058163">
    <property type="entry name" value="LysR-type_TF_proteobact-type"/>
</dbReference>
<name>A0A437NPJ3_9HYPH</name>
<dbReference type="EMBL" id="SACP01000060">
    <property type="protein sequence ID" value="RVU11994.1"/>
    <property type="molecule type" value="Genomic_DNA"/>
</dbReference>
<dbReference type="PANTHER" id="PTHR30537">
    <property type="entry name" value="HTH-TYPE TRANSCRIPTIONAL REGULATOR"/>
    <property type="match status" value="1"/>
</dbReference>
<dbReference type="OrthoDB" id="9793571at2"/>
<feature type="domain" description="HTH lysR-type" evidence="5">
    <location>
        <begin position="9"/>
        <end position="66"/>
    </location>
</feature>
<dbReference type="InterPro" id="IPR000847">
    <property type="entry name" value="LysR_HTH_N"/>
</dbReference>
<dbReference type="RefSeq" id="WP_127734174.1">
    <property type="nucleotide sequence ID" value="NZ_SACP01000060.1"/>
</dbReference>
<comment type="similarity">
    <text evidence="1">Belongs to the LysR transcriptional regulatory family.</text>
</comment>
<dbReference type="InterPro" id="IPR005119">
    <property type="entry name" value="LysR_subst-bd"/>
</dbReference>
<keyword evidence="2" id="KW-0805">Transcription regulation</keyword>
<sequence length="304" mass="32430">MAPPRTLMPSIQELTAFEAAGRHGSFTRAAGELALTQSAVSKQVRELEATLGVVLFERTKGRAVLTLAGRDFLPAASRLLQDYATATHAVMASAGSGTTLRLGVLPTFAARWLVPRLPGFLSRQPGVTVSLVTAPEPFDLASRSVDAAIHFGEPSWPQAECVYLCDEAVIAVASPAYAERHGLTDPGSLARATLLQQASRPGLWRDWFARAGVEHPHPLRGPLFDQFAMTSEAAKAEMGVALLPWFLVERELSDGSLTIIPAPPLAGAGAYYVVVPVGRRSEPTLAAFVDWLVAEAAASARRRA</sequence>
<dbReference type="Proteomes" id="UP000286997">
    <property type="component" value="Unassembled WGS sequence"/>
</dbReference>
<dbReference type="GO" id="GO:0043565">
    <property type="term" value="F:sequence-specific DNA binding"/>
    <property type="evidence" value="ECO:0007669"/>
    <property type="project" value="TreeGrafter"/>
</dbReference>
<gene>
    <name evidence="6" type="ORF">EOE48_28120</name>
</gene>
<keyword evidence="3" id="KW-0238">DNA-binding</keyword>
<dbReference type="Gene3D" id="1.10.10.10">
    <property type="entry name" value="Winged helix-like DNA-binding domain superfamily/Winged helix DNA-binding domain"/>
    <property type="match status" value="1"/>
</dbReference>
<organism evidence="6 7">
    <name type="scientific">Methylobacterium oryzihabitans</name>
    <dbReference type="NCBI Taxonomy" id="2499852"/>
    <lineage>
        <taxon>Bacteria</taxon>
        <taxon>Pseudomonadati</taxon>
        <taxon>Pseudomonadota</taxon>
        <taxon>Alphaproteobacteria</taxon>
        <taxon>Hyphomicrobiales</taxon>
        <taxon>Methylobacteriaceae</taxon>
        <taxon>Methylobacterium</taxon>
    </lineage>
</organism>
<evidence type="ECO:0000256" key="4">
    <source>
        <dbReference type="ARBA" id="ARBA00023163"/>
    </source>
</evidence>
<dbReference type="InterPro" id="IPR036388">
    <property type="entry name" value="WH-like_DNA-bd_sf"/>
</dbReference>
<evidence type="ECO:0000259" key="5">
    <source>
        <dbReference type="PROSITE" id="PS50931"/>
    </source>
</evidence>
<keyword evidence="4" id="KW-0804">Transcription</keyword>
<dbReference type="FunFam" id="1.10.10.10:FF:000001">
    <property type="entry name" value="LysR family transcriptional regulator"/>
    <property type="match status" value="1"/>
</dbReference>
<dbReference type="AlphaFoldDB" id="A0A437NPJ3"/>
<dbReference type="SUPFAM" id="SSF46785">
    <property type="entry name" value="Winged helix' DNA-binding domain"/>
    <property type="match status" value="1"/>
</dbReference>
<evidence type="ECO:0000256" key="3">
    <source>
        <dbReference type="ARBA" id="ARBA00023125"/>
    </source>
</evidence>
<dbReference type="PANTHER" id="PTHR30537:SF26">
    <property type="entry name" value="GLYCINE CLEAVAGE SYSTEM TRANSCRIPTIONAL ACTIVATOR"/>
    <property type="match status" value="1"/>
</dbReference>
<accession>A0A437NPJ3</accession>
<evidence type="ECO:0000313" key="7">
    <source>
        <dbReference type="Proteomes" id="UP000286997"/>
    </source>
</evidence>
<protein>
    <submittedName>
        <fullName evidence="6">LysR family transcriptional regulator</fullName>
    </submittedName>
</protein>
<dbReference type="GO" id="GO:0006351">
    <property type="term" value="P:DNA-templated transcription"/>
    <property type="evidence" value="ECO:0007669"/>
    <property type="project" value="TreeGrafter"/>
</dbReference>